<organism evidence="5 6">
    <name type="scientific">Allostreptomyces psammosilenae</name>
    <dbReference type="NCBI Taxonomy" id="1892865"/>
    <lineage>
        <taxon>Bacteria</taxon>
        <taxon>Bacillati</taxon>
        <taxon>Actinomycetota</taxon>
        <taxon>Actinomycetes</taxon>
        <taxon>Kitasatosporales</taxon>
        <taxon>Streptomycetaceae</taxon>
        <taxon>Allostreptomyces</taxon>
    </lineage>
</organism>
<dbReference type="InterPro" id="IPR010273">
    <property type="entry name" value="DUF881"/>
</dbReference>
<evidence type="ECO:0000256" key="3">
    <source>
        <dbReference type="SAM" id="MobiDB-lite"/>
    </source>
</evidence>
<feature type="region of interest" description="Disordered" evidence="3">
    <location>
        <begin position="240"/>
        <end position="262"/>
    </location>
</feature>
<dbReference type="GO" id="GO:0005886">
    <property type="term" value="C:plasma membrane"/>
    <property type="evidence" value="ECO:0007669"/>
    <property type="project" value="TreeGrafter"/>
</dbReference>
<sequence length="262" mass="28193">MGKSRRTRARTVALRAATALVFALAGFLFQVSSSTAAGTDLRNDGALLRMSDLVRHEDERNEELESRIAEVSAQVDELSARQGGEAGREEELDRLERLAGARELAGAALTVTLDDAPVDARPLLPGVPDPRPNDLVVHQQDIQAVVNALWAGGAEGVQVMDQRLISTSAVRCVGNTLILQGRVYSPPYVITAVGDPARLRDALETTPAIRTYREYVDAYGLGWQVSEGEATLPAYSGPMELTATERVDGRERDATDAPLGTD</sequence>
<dbReference type="RefSeq" id="WP_179814126.1">
    <property type="nucleotide sequence ID" value="NZ_JACBZD010000001.1"/>
</dbReference>
<evidence type="ECO:0000256" key="2">
    <source>
        <dbReference type="SAM" id="Coils"/>
    </source>
</evidence>
<keyword evidence="2" id="KW-0175">Coiled coil</keyword>
<evidence type="ECO:0000313" key="6">
    <source>
        <dbReference type="Proteomes" id="UP000567795"/>
    </source>
</evidence>
<accession>A0A852ZSK5</accession>
<evidence type="ECO:0000256" key="4">
    <source>
        <dbReference type="SAM" id="SignalP"/>
    </source>
</evidence>
<dbReference type="EMBL" id="JACBZD010000001">
    <property type="protein sequence ID" value="NYI05383.1"/>
    <property type="molecule type" value="Genomic_DNA"/>
</dbReference>
<protein>
    <submittedName>
        <fullName evidence="5">Uncharacterized protein YlxW (UPF0749 family)</fullName>
    </submittedName>
</protein>
<dbReference type="Pfam" id="PF05949">
    <property type="entry name" value="DUF881"/>
    <property type="match status" value="1"/>
</dbReference>
<feature type="signal peptide" evidence="4">
    <location>
        <begin position="1"/>
        <end position="36"/>
    </location>
</feature>
<dbReference type="Gene3D" id="3.30.70.1880">
    <property type="entry name" value="Protein of unknown function DUF881"/>
    <property type="match status" value="1"/>
</dbReference>
<feature type="chain" id="PRO_5032968097" evidence="4">
    <location>
        <begin position="37"/>
        <end position="262"/>
    </location>
</feature>
<proteinExistence type="inferred from homology"/>
<dbReference type="PANTHER" id="PTHR37313:SF4">
    <property type="entry name" value="CONSERVED MEMBRANE PROTEIN-RELATED"/>
    <property type="match status" value="1"/>
</dbReference>
<reference evidence="5 6" key="1">
    <citation type="submission" date="2020-07" db="EMBL/GenBank/DDBJ databases">
        <title>Sequencing the genomes of 1000 actinobacteria strains.</title>
        <authorList>
            <person name="Klenk H.-P."/>
        </authorList>
    </citation>
    <scope>NUCLEOTIDE SEQUENCE [LARGE SCALE GENOMIC DNA]</scope>
    <source>
        <strain evidence="5 6">DSM 42178</strain>
    </source>
</reference>
<comment type="similarity">
    <text evidence="1">Belongs to the UPF0749 family.</text>
</comment>
<feature type="compositionally biased region" description="Basic and acidic residues" evidence="3">
    <location>
        <begin position="243"/>
        <end position="255"/>
    </location>
</feature>
<evidence type="ECO:0000256" key="1">
    <source>
        <dbReference type="ARBA" id="ARBA00009108"/>
    </source>
</evidence>
<feature type="coiled-coil region" evidence="2">
    <location>
        <begin position="54"/>
        <end position="81"/>
    </location>
</feature>
<name>A0A852ZSK5_9ACTN</name>
<dbReference type="PANTHER" id="PTHR37313">
    <property type="entry name" value="UPF0749 PROTEIN RV1825"/>
    <property type="match status" value="1"/>
</dbReference>
<dbReference type="Proteomes" id="UP000567795">
    <property type="component" value="Unassembled WGS sequence"/>
</dbReference>
<gene>
    <name evidence="5" type="ORF">FHU37_002326</name>
</gene>
<keyword evidence="4" id="KW-0732">Signal</keyword>
<comment type="caution">
    <text evidence="5">The sequence shown here is derived from an EMBL/GenBank/DDBJ whole genome shotgun (WGS) entry which is preliminary data.</text>
</comment>
<keyword evidence="6" id="KW-1185">Reference proteome</keyword>
<dbReference type="AlphaFoldDB" id="A0A852ZSK5"/>
<evidence type="ECO:0000313" key="5">
    <source>
        <dbReference type="EMBL" id="NYI05383.1"/>
    </source>
</evidence>